<dbReference type="AlphaFoldDB" id="A0A1R3HH09"/>
<organism evidence="2 3">
    <name type="scientific">Corchorus capsularis</name>
    <name type="common">Jute</name>
    <dbReference type="NCBI Taxonomy" id="210143"/>
    <lineage>
        <taxon>Eukaryota</taxon>
        <taxon>Viridiplantae</taxon>
        <taxon>Streptophyta</taxon>
        <taxon>Embryophyta</taxon>
        <taxon>Tracheophyta</taxon>
        <taxon>Spermatophyta</taxon>
        <taxon>Magnoliopsida</taxon>
        <taxon>eudicotyledons</taxon>
        <taxon>Gunneridae</taxon>
        <taxon>Pentapetalae</taxon>
        <taxon>rosids</taxon>
        <taxon>malvids</taxon>
        <taxon>Malvales</taxon>
        <taxon>Malvaceae</taxon>
        <taxon>Grewioideae</taxon>
        <taxon>Apeibeae</taxon>
        <taxon>Corchorus</taxon>
    </lineage>
</organism>
<dbReference type="Gramene" id="OMO69580">
    <property type="protein sequence ID" value="OMO69580"/>
    <property type="gene ID" value="CCACVL1_19400"/>
</dbReference>
<protein>
    <submittedName>
        <fullName evidence="2">Uncharacterized protein</fullName>
    </submittedName>
</protein>
<evidence type="ECO:0000313" key="2">
    <source>
        <dbReference type="EMBL" id="OMO69580.1"/>
    </source>
</evidence>
<proteinExistence type="predicted"/>
<dbReference type="Proteomes" id="UP000188268">
    <property type="component" value="Unassembled WGS sequence"/>
</dbReference>
<feature type="compositionally biased region" description="Pro residues" evidence="1">
    <location>
        <begin position="22"/>
        <end position="33"/>
    </location>
</feature>
<keyword evidence="3" id="KW-1185">Reference proteome</keyword>
<comment type="caution">
    <text evidence="2">The sequence shown here is derived from an EMBL/GenBank/DDBJ whole genome shotgun (WGS) entry which is preliminary data.</text>
</comment>
<evidence type="ECO:0000256" key="1">
    <source>
        <dbReference type="SAM" id="MobiDB-lite"/>
    </source>
</evidence>
<feature type="region of interest" description="Disordered" evidence="1">
    <location>
        <begin position="1"/>
        <end position="33"/>
    </location>
</feature>
<name>A0A1R3HH09_COCAP</name>
<sequence length="33" mass="3597">MACSSASERFCMKTPPERTPAEAPPPPRTHIVT</sequence>
<accession>A0A1R3HH09</accession>
<gene>
    <name evidence="2" type="ORF">CCACVL1_19400</name>
</gene>
<reference evidence="2 3" key="1">
    <citation type="submission" date="2013-09" db="EMBL/GenBank/DDBJ databases">
        <title>Corchorus capsularis genome sequencing.</title>
        <authorList>
            <person name="Alam M."/>
            <person name="Haque M.S."/>
            <person name="Islam M.S."/>
            <person name="Emdad E.M."/>
            <person name="Islam M.M."/>
            <person name="Ahmed B."/>
            <person name="Halim A."/>
            <person name="Hossen Q.M.M."/>
            <person name="Hossain M.Z."/>
            <person name="Ahmed R."/>
            <person name="Khan M.M."/>
            <person name="Islam R."/>
            <person name="Rashid M.M."/>
            <person name="Khan S.A."/>
            <person name="Rahman M.S."/>
            <person name="Alam M."/>
        </authorList>
    </citation>
    <scope>NUCLEOTIDE SEQUENCE [LARGE SCALE GENOMIC DNA]</scope>
    <source>
        <strain evidence="3">cv. CVL-1</strain>
        <tissue evidence="2">Whole seedling</tissue>
    </source>
</reference>
<evidence type="ECO:0000313" key="3">
    <source>
        <dbReference type="Proteomes" id="UP000188268"/>
    </source>
</evidence>
<dbReference type="EMBL" id="AWWV01011990">
    <property type="protein sequence ID" value="OMO69580.1"/>
    <property type="molecule type" value="Genomic_DNA"/>
</dbReference>